<proteinExistence type="predicted"/>
<dbReference type="PROSITE" id="PS51918">
    <property type="entry name" value="RADICAL_SAM"/>
    <property type="match status" value="1"/>
</dbReference>
<dbReference type="NCBIfam" id="TIGR04269">
    <property type="entry name" value="SAM_SPASM_FxsB"/>
    <property type="match status" value="1"/>
</dbReference>
<evidence type="ECO:0000256" key="4">
    <source>
        <dbReference type="ARBA" id="ARBA00023014"/>
    </source>
</evidence>
<sequence>MPSTPYRPPFRQFVIKVATRCDLACDHCYVYEAADTSWRHKPRFATPEILRRTAERIAEHAAAHQLPAVAAVLHGGEPLLLGPDRMREALTILRQTVESAGCALDLRVHTNGIRLDPGFCDLFREHGVRVGVSLDGDRTANDLHRRFANGSSSYEKTQYAVTLLRDQYPDIYAGLLCTIDIRNDPVAVYAAIREAAPPRADFLLPHATHSEPPIRHDPARAEYGDWLLAVFDQWNADGRPFPIRTFSSVLDAFRGLPSGTESLGLDPVDLVVVEADGTLEQTDSLKAAYDGAPVTGFDVFTHTFDEASAHPGFEARRHGLADLSETCRRCPLVTVCGGGLRTHRYSAPAPGTTQADPFDHPSVYCGDLKELIMGIKTRTRTPAAARVPAQRTLGLPADVVHQLAHGYGDAKAIAHLSRFQRSLRILLLAKVFAAADDNSGPRQEMVDAAIAMLKALDGTHKSALHEILDHPYISVWALRCLDDAQSGRPVPDDFAHLATLAAATAIRAGADAEIDVPVRRGAVYLPTLGRLVVGADAGTSLRLRITGGECELLDLAGWQDVRRVPLPAFAGGGVAIEDTDPFRRCHHWEVARRLPGQEASAWLRTLPRSWDILARDHHSYAPGIAAGLSTVVPLRPSLSGRDVSSTARRAYGAIGAALPGSRAGRGQPPTAALALLMVHEFQHVKLGAVLDMTDLHDRHDTRLFEAPWRQDPRPLEGLLQGTYAHVGVTDFWRVRRFTAPDADERAHAEAEFALWFGHTLRATRVLADSGSLTPLGLRFVEALRTTLESWTSKV</sequence>
<dbReference type="NCBIfam" id="TIGR04267">
    <property type="entry name" value="mod_HExxH"/>
    <property type="match status" value="1"/>
</dbReference>
<dbReference type="PANTHER" id="PTHR43273:SF8">
    <property type="entry name" value="RADICAL SAM DOMAIN PROTEIN"/>
    <property type="match status" value="1"/>
</dbReference>
<reference evidence="7" key="1">
    <citation type="journal article" date="2019" name="Int. J. Syst. Evol. Microbiol.">
        <title>The Global Catalogue of Microorganisms (GCM) 10K type strain sequencing project: providing services to taxonomists for standard genome sequencing and annotation.</title>
        <authorList>
            <consortium name="The Broad Institute Genomics Platform"/>
            <consortium name="The Broad Institute Genome Sequencing Center for Infectious Disease"/>
            <person name="Wu L."/>
            <person name="Ma J."/>
        </authorList>
    </citation>
    <scope>NUCLEOTIDE SEQUENCE [LARGE SCALE GENOMIC DNA]</scope>
    <source>
        <strain evidence="7">JCM 16014</strain>
    </source>
</reference>
<protein>
    <recommendedName>
        <fullName evidence="5">Radical SAM core domain-containing protein</fullName>
    </recommendedName>
</protein>
<dbReference type="SFLD" id="SFLDS00029">
    <property type="entry name" value="Radical_SAM"/>
    <property type="match status" value="1"/>
</dbReference>
<dbReference type="PANTHER" id="PTHR43273">
    <property type="entry name" value="ANAEROBIC SULFATASE-MATURATING ENZYME HOMOLOG ASLB-RELATED"/>
    <property type="match status" value="1"/>
</dbReference>
<dbReference type="Gene3D" id="3.20.20.70">
    <property type="entry name" value="Aldolase class I"/>
    <property type="match status" value="1"/>
</dbReference>
<dbReference type="RefSeq" id="WP_344671639.1">
    <property type="nucleotide sequence ID" value="NZ_BAAAQN010000088.1"/>
</dbReference>
<dbReference type="SUPFAM" id="SSF102114">
    <property type="entry name" value="Radical SAM enzymes"/>
    <property type="match status" value="1"/>
</dbReference>
<dbReference type="SFLD" id="SFLDG01067">
    <property type="entry name" value="SPASM/twitch_domain_containing"/>
    <property type="match status" value="1"/>
</dbReference>
<dbReference type="EMBL" id="BAAAQN010000088">
    <property type="protein sequence ID" value="GAA2062547.1"/>
    <property type="molecule type" value="Genomic_DNA"/>
</dbReference>
<dbReference type="InterPro" id="IPR058240">
    <property type="entry name" value="rSAM_sf"/>
</dbReference>
<evidence type="ECO:0000256" key="1">
    <source>
        <dbReference type="ARBA" id="ARBA00022691"/>
    </source>
</evidence>
<dbReference type="InterPro" id="IPR013785">
    <property type="entry name" value="Aldolase_TIM"/>
</dbReference>
<evidence type="ECO:0000313" key="6">
    <source>
        <dbReference type="EMBL" id="GAA2062547.1"/>
    </source>
</evidence>
<keyword evidence="1" id="KW-0949">S-adenosyl-L-methionine</keyword>
<evidence type="ECO:0000256" key="2">
    <source>
        <dbReference type="ARBA" id="ARBA00022723"/>
    </source>
</evidence>
<evidence type="ECO:0000313" key="7">
    <source>
        <dbReference type="Proteomes" id="UP001500751"/>
    </source>
</evidence>
<dbReference type="Pfam" id="PF04055">
    <property type="entry name" value="Radical_SAM"/>
    <property type="match status" value="1"/>
</dbReference>
<dbReference type="InterPro" id="IPR007197">
    <property type="entry name" value="rSAM"/>
</dbReference>
<dbReference type="SFLD" id="SFLDG01072">
    <property type="entry name" value="dehydrogenase_like"/>
    <property type="match status" value="1"/>
</dbReference>
<dbReference type="InterPro" id="IPR026335">
    <property type="entry name" value="rSAM_SPASM_FxsB"/>
</dbReference>
<keyword evidence="4" id="KW-0411">Iron-sulfur</keyword>
<dbReference type="CDD" id="cd01335">
    <property type="entry name" value="Radical_SAM"/>
    <property type="match status" value="1"/>
</dbReference>
<dbReference type="InterPro" id="IPR023867">
    <property type="entry name" value="Sulphatase_maturase_rSAM"/>
</dbReference>
<evidence type="ECO:0000256" key="3">
    <source>
        <dbReference type="ARBA" id="ARBA00023004"/>
    </source>
</evidence>
<dbReference type="SFLD" id="SFLDG01386">
    <property type="entry name" value="main_SPASM_domain-containing"/>
    <property type="match status" value="1"/>
</dbReference>
<evidence type="ECO:0000259" key="5">
    <source>
        <dbReference type="PROSITE" id="PS51918"/>
    </source>
</evidence>
<accession>A0ABP5H427</accession>
<keyword evidence="7" id="KW-1185">Reference proteome</keyword>
<feature type="domain" description="Radical SAM core" evidence="5">
    <location>
        <begin position="7"/>
        <end position="239"/>
    </location>
</feature>
<dbReference type="Proteomes" id="UP001500751">
    <property type="component" value="Unassembled WGS sequence"/>
</dbReference>
<comment type="caution">
    <text evidence="6">The sequence shown here is derived from an EMBL/GenBank/DDBJ whole genome shotgun (WGS) entry which is preliminary data.</text>
</comment>
<gene>
    <name evidence="6" type="ORF">GCM10009839_87150</name>
</gene>
<keyword evidence="3" id="KW-0408">Iron</keyword>
<organism evidence="6 7">
    <name type="scientific">Catenulispora yoronensis</name>
    <dbReference type="NCBI Taxonomy" id="450799"/>
    <lineage>
        <taxon>Bacteria</taxon>
        <taxon>Bacillati</taxon>
        <taxon>Actinomycetota</taxon>
        <taxon>Actinomycetes</taxon>
        <taxon>Catenulisporales</taxon>
        <taxon>Catenulisporaceae</taxon>
        <taxon>Catenulispora</taxon>
    </lineage>
</organism>
<name>A0ABP5H427_9ACTN</name>
<dbReference type="InterPro" id="IPR026337">
    <property type="entry name" value="AKG_HExxH"/>
</dbReference>
<keyword evidence="2" id="KW-0479">Metal-binding</keyword>